<dbReference type="Proteomes" id="UP000334990">
    <property type="component" value="Unassembled WGS sequence"/>
</dbReference>
<sequence>MATGNMLGGGELVRPEAGHSLSLQPLPHRVGDPIRPLGLTSLTCWNMLHMSDSPVPCRGHQQALQEWSAPA</sequence>
<dbReference type="EMBL" id="BLAD01000056">
    <property type="protein sequence ID" value="GES02239.1"/>
    <property type="molecule type" value="Genomic_DNA"/>
</dbReference>
<evidence type="ECO:0000313" key="1">
    <source>
        <dbReference type="EMBL" id="GES02239.1"/>
    </source>
</evidence>
<accession>A0A5M3W1S8</accession>
<protein>
    <submittedName>
        <fullName evidence="1">Uncharacterized protein</fullName>
    </submittedName>
</protein>
<organism evidence="1 2">
    <name type="scientific">Acrocarpospora corrugata</name>
    <dbReference type="NCBI Taxonomy" id="35763"/>
    <lineage>
        <taxon>Bacteria</taxon>
        <taxon>Bacillati</taxon>
        <taxon>Actinomycetota</taxon>
        <taxon>Actinomycetes</taxon>
        <taxon>Streptosporangiales</taxon>
        <taxon>Streptosporangiaceae</taxon>
        <taxon>Acrocarpospora</taxon>
    </lineage>
</organism>
<dbReference type="AlphaFoldDB" id="A0A5M3W1S8"/>
<comment type="caution">
    <text evidence="1">The sequence shown here is derived from an EMBL/GenBank/DDBJ whole genome shotgun (WGS) entry which is preliminary data.</text>
</comment>
<gene>
    <name evidence="1" type="ORF">Acor_43040</name>
</gene>
<proteinExistence type="predicted"/>
<keyword evidence="2" id="KW-1185">Reference proteome</keyword>
<name>A0A5M3W1S8_9ACTN</name>
<reference evidence="1 2" key="1">
    <citation type="submission" date="2019-10" db="EMBL/GenBank/DDBJ databases">
        <title>Whole genome shotgun sequence of Acrocarpospora corrugata NBRC 13972.</title>
        <authorList>
            <person name="Ichikawa N."/>
            <person name="Kimura A."/>
            <person name="Kitahashi Y."/>
            <person name="Komaki H."/>
            <person name="Oguchi A."/>
        </authorList>
    </citation>
    <scope>NUCLEOTIDE SEQUENCE [LARGE SCALE GENOMIC DNA]</scope>
    <source>
        <strain evidence="1 2">NBRC 13972</strain>
    </source>
</reference>
<evidence type="ECO:0000313" key="2">
    <source>
        <dbReference type="Proteomes" id="UP000334990"/>
    </source>
</evidence>